<protein>
    <submittedName>
        <fullName evidence="1">Uncharacterized protein</fullName>
    </submittedName>
</protein>
<organism evidence="1 2">
    <name type="scientific">Candidatus Rhodoblastus alkanivorans</name>
    <dbReference type="NCBI Taxonomy" id="2954117"/>
    <lineage>
        <taxon>Bacteria</taxon>
        <taxon>Pseudomonadati</taxon>
        <taxon>Pseudomonadota</taxon>
        <taxon>Alphaproteobacteria</taxon>
        <taxon>Hyphomicrobiales</taxon>
        <taxon>Rhodoblastaceae</taxon>
        <taxon>Rhodoblastus</taxon>
    </lineage>
</organism>
<reference evidence="1" key="1">
    <citation type="journal article" date="2022" name="ISME J.">
        <title>Identification of active gaseous-alkane degraders at natural gas seeps.</title>
        <authorList>
            <person name="Farhan Ul Haque M."/>
            <person name="Hernandez M."/>
            <person name="Crombie A.T."/>
            <person name="Murrell J.C."/>
        </authorList>
    </citation>
    <scope>NUCLEOTIDE SEQUENCE</scope>
    <source>
        <strain evidence="1">PC2</strain>
    </source>
</reference>
<dbReference type="RefSeq" id="WP_243065889.1">
    <property type="nucleotide sequence ID" value="NZ_JAIVFK010000003.1"/>
</dbReference>
<accession>A0ABS9Z300</accession>
<dbReference type="Proteomes" id="UP001139104">
    <property type="component" value="Unassembled WGS sequence"/>
</dbReference>
<keyword evidence="2" id="KW-1185">Reference proteome</keyword>
<gene>
    <name evidence="1" type="ORF">K2U94_03555</name>
</gene>
<comment type="caution">
    <text evidence="1">The sequence shown here is derived from an EMBL/GenBank/DDBJ whole genome shotgun (WGS) entry which is preliminary data.</text>
</comment>
<evidence type="ECO:0000313" key="2">
    <source>
        <dbReference type="Proteomes" id="UP001139104"/>
    </source>
</evidence>
<evidence type="ECO:0000313" key="1">
    <source>
        <dbReference type="EMBL" id="MCI4681846.1"/>
    </source>
</evidence>
<name>A0ABS9Z300_9HYPH</name>
<proteinExistence type="predicted"/>
<dbReference type="EMBL" id="JAIVFP010000001">
    <property type="protein sequence ID" value="MCI4681846.1"/>
    <property type="molecule type" value="Genomic_DNA"/>
</dbReference>
<sequence>MLAGHTHAMQEAERVDEDVALAARDFRARVKALLVNFAALSQRFLFASVARKVIRQAYTQKVAAFFDKNIR</sequence>